<dbReference type="AlphaFoldDB" id="A0A3P6AXY2"/>
<dbReference type="EMBL" id="LR031872">
    <property type="protein sequence ID" value="VDC95937.1"/>
    <property type="molecule type" value="Genomic_DNA"/>
</dbReference>
<name>A0A3P6AXY2_BRAOL</name>
<reference evidence="2" key="1">
    <citation type="submission" date="2018-11" db="EMBL/GenBank/DDBJ databases">
        <authorList>
            <consortium name="Genoscope - CEA"/>
            <person name="William W."/>
        </authorList>
    </citation>
    <scope>NUCLEOTIDE SEQUENCE</scope>
</reference>
<gene>
    <name evidence="2" type="ORF">BOLC3T18798H</name>
</gene>
<evidence type="ECO:0000256" key="1">
    <source>
        <dbReference type="SAM" id="MobiDB-lite"/>
    </source>
</evidence>
<evidence type="ECO:0000313" key="2">
    <source>
        <dbReference type="EMBL" id="VDC95937.1"/>
    </source>
</evidence>
<accession>A0A3P6AXY2</accession>
<feature type="compositionally biased region" description="Basic residues" evidence="1">
    <location>
        <begin position="1"/>
        <end position="12"/>
    </location>
</feature>
<sequence>MRPNTRNKNKRQRPSDSSSQILRKIYEANDITEEDRLDDTQGATLSTPTHPPVPLHELNTAFRDGVLSLLNVACPDHCATSLPRCSKCGRDSEASSQVEDFYALELNVKGLKSLDDSFE</sequence>
<proteinExistence type="predicted"/>
<protein>
    <submittedName>
        <fullName evidence="2">Uncharacterized protein</fullName>
    </submittedName>
</protein>
<organism evidence="2">
    <name type="scientific">Brassica oleracea</name>
    <name type="common">Wild cabbage</name>
    <dbReference type="NCBI Taxonomy" id="3712"/>
    <lineage>
        <taxon>Eukaryota</taxon>
        <taxon>Viridiplantae</taxon>
        <taxon>Streptophyta</taxon>
        <taxon>Embryophyta</taxon>
        <taxon>Tracheophyta</taxon>
        <taxon>Spermatophyta</taxon>
        <taxon>Magnoliopsida</taxon>
        <taxon>eudicotyledons</taxon>
        <taxon>Gunneridae</taxon>
        <taxon>Pentapetalae</taxon>
        <taxon>rosids</taxon>
        <taxon>malvids</taxon>
        <taxon>Brassicales</taxon>
        <taxon>Brassicaceae</taxon>
        <taxon>Brassiceae</taxon>
        <taxon>Brassica</taxon>
    </lineage>
</organism>
<feature type="region of interest" description="Disordered" evidence="1">
    <location>
        <begin position="1"/>
        <end position="52"/>
    </location>
</feature>